<dbReference type="InterPro" id="IPR036386">
    <property type="entry name" value="HscB_C_sf"/>
</dbReference>
<evidence type="ECO:0000256" key="1">
    <source>
        <dbReference type="ARBA" id="ARBA00010476"/>
    </source>
</evidence>
<accession>A0A1V9YMQ4</accession>
<dbReference type="AlphaFoldDB" id="A0A1V9YMQ4"/>
<dbReference type="InterPro" id="IPR001623">
    <property type="entry name" value="DnaJ_domain"/>
</dbReference>
<dbReference type="GO" id="GO:0051259">
    <property type="term" value="P:protein complex oligomerization"/>
    <property type="evidence" value="ECO:0007669"/>
    <property type="project" value="InterPro"/>
</dbReference>
<dbReference type="InterPro" id="IPR004640">
    <property type="entry name" value="HscB"/>
</dbReference>
<dbReference type="PROSITE" id="PS50076">
    <property type="entry name" value="DNAJ_2"/>
    <property type="match status" value="1"/>
</dbReference>
<dbReference type="InterPro" id="IPR009073">
    <property type="entry name" value="HscB_oligo_C"/>
</dbReference>
<evidence type="ECO:0000313" key="4">
    <source>
        <dbReference type="EMBL" id="OQR86988.1"/>
    </source>
</evidence>
<dbReference type="PANTHER" id="PTHR14021:SF15">
    <property type="entry name" value="IRON-SULFUR CLUSTER CO-CHAPERONE PROTEIN HSCB"/>
    <property type="match status" value="1"/>
</dbReference>
<dbReference type="EMBL" id="JNBR01001471">
    <property type="protein sequence ID" value="OQR86988.1"/>
    <property type="molecule type" value="Genomic_DNA"/>
</dbReference>
<dbReference type="SMART" id="SM00271">
    <property type="entry name" value="DnaJ"/>
    <property type="match status" value="1"/>
</dbReference>
<sequence length="253" mass="28253">MHAIKLAVTAISRQAARPSGPASMLKAYRYSSLQMLSTKASPCCDRVKATSHSHQNCWNCGKTNDCCVFFCASCNHIQPLHANGACNYFKIFGIPENFSIDPKAVEQLYWSLQKKMHPDLYGSKSQTEKELSVVNSAVINTAYNMLKAPTTRANYLLHLHGIDALSDNTTYMDPAILMHIMECREQVDDCTTLEELAPLKKENANDIERCVVQITSAFDGSHDLETSKRLTVQLQYLMKLAEAIVEKEEALEG</sequence>
<dbReference type="Gene3D" id="1.10.287.110">
    <property type="entry name" value="DnaJ domain"/>
    <property type="match status" value="1"/>
</dbReference>
<evidence type="ECO:0000259" key="3">
    <source>
        <dbReference type="PROSITE" id="PS50076"/>
    </source>
</evidence>
<dbReference type="SUPFAM" id="SSF47144">
    <property type="entry name" value="HSC20 (HSCB), C-terminal oligomerisation domain"/>
    <property type="match status" value="1"/>
</dbReference>
<evidence type="ECO:0000256" key="2">
    <source>
        <dbReference type="ARBA" id="ARBA00023186"/>
    </source>
</evidence>
<organism evidence="4 5">
    <name type="scientific">Achlya hypogyna</name>
    <name type="common">Oomycete</name>
    <name type="synonym">Protoachlya hypogyna</name>
    <dbReference type="NCBI Taxonomy" id="1202772"/>
    <lineage>
        <taxon>Eukaryota</taxon>
        <taxon>Sar</taxon>
        <taxon>Stramenopiles</taxon>
        <taxon>Oomycota</taxon>
        <taxon>Saprolegniomycetes</taxon>
        <taxon>Saprolegniales</taxon>
        <taxon>Achlyaceae</taxon>
        <taxon>Achlya</taxon>
    </lineage>
</organism>
<dbReference type="Gene3D" id="1.20.1280.20">
    <property type="entry name" value="HscB, C-terminal domain"/>
    <property type="match status" value="1"/>
</dbReference>
<dbReference type="GO" id="GO:0005739">
    <property type="term" value="C:mitochondrion"/>
    <property type="evidence" value="ECO:0007669"/>
    <property type="project" value="TreeGrafter"/>
</dbReference>
<reference evidence="4 5" key="1">
    <citation type="journal article" date="2014" name="Genome Biol. Evol.">
        <title>The secreted proteins of Achlya hypogyna and Thraustotheca clavata identify the ancestral oomycete secretome and reveal gene acquisitions by horizontal gene transfer.</title>
        <authorList>
            <person name="Misner I."/>
            <person name="Blouin N."/>
            <person name="Leonard G."/>
            <person name="Richards T.A."/>
            <person name="Lane C.E."/>
        </authorList>
    </citation>
    <scope>NUCLEOTIDE SEQUENCE [LARGE SCALE GENOMIC DNA]</scope>
    <source>
        <strain evidence="4 5">ATCC 48635</strain>
    </source>
</reference>
<evidence type="ECO:0000313" key="5">
    <source>
        <dbReference type="Proteomes" id="UP000243579"/>
    </source>
</evidence>
<dbReference type="STRING" id="1202772.A0A1V9YMQ4"/>
<comment type="similarity">
    <text evidence="1">Belongs to the HscB family.</text>
</comment>
<dbReference type="Pfam" id="PF07743">
    <property type="entry name" value="HSCB_C"/>
    <property type="match status" value="1"/>
</dbReference>
<dbReference type="PANTHER" id="PTHR14021">
    <property type="entry name" value="IRON-SULFUR CLUSTER CO-CHAPERONE PROTEIN HSCB"/>
    <property type="match status" value="1"/>
</dbReference>
<keyword evidence="2" id="KW-0143">Chaperone</keyword>
<keyword evidence="5" id="KW-1185">Reference proteome</keyword>
<dbReference type="GO" id="GO:0044571">
    <property type="term" value="P:[2Fe-2S] cluster assembly"/>
    <property type="evidence" value="ECO:0007669"/>
    <property type="project" value="InterPro"/>
</dbReference>
<protein>
    <recommendedName>
        <fullName evidence="3">J domain-containing protein</fullName>
    </recommendedName>
</protein>
<dbReference type="Pfam" id="PF00226">
    <property type="entry name" value="DnaJ"/>
    <property type="match status" value="1"/>
</dbReference>
<feature type="domain" description="J" evidence="3">
    <location>
        <begin position="87"/>
        <end position="159"/>
    </location>
</feature>
<gene>
    <name evidence="4" type="ORF">ACHHYP_09618</name>
</gene>
<dbReference type="SUPFAM" id="SSF46565">
    <property type="entry name" value="Chaperone J-domain"/>
    <property type="match status" value="1"/>
</dbReference>
<dbReference type="Proteomes" id="UP000243579">
    <property type="component" value="Unassembled WGS sequence"/>
</dbReference>
<proteinExistence type="inferred from homology"/>
<dbReference type="GO" id="GO:0001671">
    <property type="term" value="F:ATPase activator activity"/>
    <property type="evidence" value="ECO:0007669"/>
    <property type="project" value="InterPro"/>
</dbReference>
<dbReference type="OrthoDB" id="448954at2759"/>
<dbReference type="GO" id="GO:0051087">
    <property type="term" value="F:protein-folding chaperone binding"/>
    <property type="evidence" value="ECO:0007669"/>
    <property type="project" value="InterPro"/>
</dbReference>
<dbReference type="InterPro" id="IPR036869">
    <property type="entry name" value="J_dom_sf"/>
</dbReference>
<name>A0A1V9YMQ4_ACHHY</name>
<comment type="caution">
    <text evidence="4">The sequence shown here is derived from an EMBL/GenBank/DDBJ whole genome shotgun (WGS) entry which is preliminary data.</text>
</comment>
<dbReference type="NCBIfam" id="TIGR00714">
    <property type="entry name" value="hscB"/>
    <property type="match status" value="1"/>
</dbReference>
<dbReference type="HAMAP" id="MF_00682">
    <property type="entry name" value="HscB"/>
    <property type="match status" value="1"/>
</dbReference>